<evidence type="ECO:0000313" key="15">
    <source>
        <dbReference type="EMBL" id="NOJ78113.1"/>
    </source>
</evidence>
<dbReference type="EC" id="1.11.1.24" evidence="3"/>
<dbReference type="Gene3D" id="3.40.30.10">
    <property type="entry name" value="Glutaredoxin"/>
    <property type="match status" value="1"/>
</dbReference>
<evidence type="ECO:0000256" key="6">
    <source>
        <dbReference type="ARBA" id="ARBA00023002"/>
    </source>
</evidence>
<dbReference type="GO" id="GO:0045454">
    <property type="term" value="P:cell redox homeostasis"/>
    <property type="evidence" value="ECO:0007669"/>
    <property type="project" value="TreeGrafter"/>
</dbReference>
<dbReference type="PROSITE" id="PS51352">
    <property type="entry name" value="THIOREDOXIN_2"/>
    <property type="match status" value="1"/>
</dbReference>
<evidence type="ECO:0000256" key="7">
    <source>
        <dbReference type="ARBA" id="ARBA00023157"/>
    </source>
</evidence>
<dbReference type="GO" id="GO:0008379">
    <property type="term" value="F:thioredoxin peroxidase activity"/>
    <property type="evidence" value="ECO:0007669"/>
    <property type="project" value="TreeGrafter"/>
</dbReference>
<feature type="compositionally biased region" description="Low complexity" evidence="13">
    <location>
        <begin position="166"/>
        <end position="211"/>
    </location>
</feature>
<dbReference type="InterPro" id="IPR000866">
    <property type="entry name" value="AhpC/TSA"/>
</dbReference>
<evidence type="ECO:0000256" key="1">
    <source>
        <dbReference type="ARBA" id="ARBA00003330"/>
    </source>
</evidence>
<comment type="similarity">
    <text evidence="10">Belongs to the peroxiredoxin family. BCP/PrxQ subfamily.</text>
</comment>
<evidence type="ECO:0000259" key="14">
    <source>
        <dbReference type="PROSITE" id="PS51352"/>
    </source>
</evidence>
<dbReference type="AlphaFoldDB" id="A0A7Y4IF19"/>
<evidence type="ECO:0000256" key="12">
    <source>
        <dbReference type="ARBA" id="ARBA00049091"/>
    </source>
</evidence>
<dbReference type="GO" id="GO:0034599">
    <property type="term" value="P:cellular response to oxidative stress"/>
    <property type="evidence" value="ECO:0007669"/>
    <property type="project" value="TreeGrafter"/>
</dbReference>
<keyword evidence="4 15" id="KW-0575">Peroxidase</keyword>
<evidence type="ECO:0000256" key="2">
    <source>
        <dbReference type="ARBA" id="ARBA00011245"/>
    </source>
</evidence>
<evidence type="ECO:0000256" key="9">
    <source>
        <dbReference type="ARBA" id="ARBA00032824"/>
    </source>
</evidence>
<reference evidence="15 16" key="1">
    <citation type="submission" date="2020-05" db="EMBL/GenBank/DDBJ databases">
        <authorList>
            <person name="Whitworth D."/>
        </authorList>
    </citation>
    <scope>NUCLEOTIDE SEQUENCE [LARGE SCALE GENOMIC DNA]</scope>
    <source>
        <strain evidence="15 16">AM005</strain>
    </source>
</reference>
<dbReference type="Proteomes" id="UP000533080">
    <property type="component" value="Unassembled WGS sequence"/>
</dbReference>
<keyword evidence="6 15" id="KW-0560">Oxidoreductase</keyword>
<sequence length="274" mass="27795">MPMPQAGDQAPAFQLADQDGNPVSLAQFAGRSVVLYFYPKDDTPGCTVEACGFRDEHSALEAAGVVVLGVSADSTASHRKFATKFNLPFPLLADVDHTLSEAYGVWGEKSLYGRKFLGITRATFLIGPDGVLKQVWPKVKVNGHVAEVLAALKGEAPAADGAVKKSAAKKAPAGKKVAAAKKAPAGKTVSGKSAATRKAAAKKAAPAAKAPRAAKKAATAKKSSAGKKAAAAKKASAGKKAAAAKKAAAGKKPGAGKKMALVKKASAAKKASRK</sequence>
<comment type="caution">
    <text evidence="15">The sequence shown here is derived from an EMBL/GenBank/DDBJ whole genome shotgun (WGS) entry which is preliminary data.</text>
</comment>
<dbReference type="InterPro" id="IPR050924">
    <property type="entry name" value="Peroxiredoxin_BCP/PrxQ"/>
</dbReference>
<proteinExistence type="inferred from homology"/>
<evidence type="ECO:0000256" key="3">
    <source>
        <dbReference type="ARBA" id="ARBA00013017"/>
    </source>
</evidence>
<comment type="catalytic activity">
    <reaction evidence="12">
        <text>a hydroperoxide + [thioredoxin]-dithiol = an alcohol + [thioredoxin]-disulfide + H2O</text>
        <dbReference type="Rhea" id="RHEA:62620"/>
        <dbReference type="Rhea" id="RHEA-COMP:10698"/>
        <dbReference type="Rhea" id="RHEA-COMP:10700"/>
        <dbReference type="ChEBI" id="CHEBI:15377"/>
        <dbReference type="ChEBI" id="CHEBI:29950"/>
        <dbReference type="ChEBI" id="CHEBI:30879"/>
        <dbReference type="ChEBI" id="CHEBI:35924"/>
        <dbReference type="ChEBI" id="CHEBI:50058"/>
        <dbReference type="EC" id="1.11.1.24"/>
    </reaction>
</comment>
<dbReference type="SUPFAM" id="SSF52833">
    <property type="entry name" value="Thioredoxin-like"/>
    <property type="match status" value="1"/>
</dbReference>
<evidence type="ECO:0000313" key="16">
    <source>
        <dbReference type="Proteomes" id="UP000533080"/>
    </source>
</evidence>
<protein>
    <recommendedName>
        <fullName evidence="3">thioredoxin-dependent peroxiredoxin</fullName>
        <ecNumber evidence="3">1.11.1.24</ecNumber>
    </recommendedName>
    <alternativeName>
        <fullName evidence="9">Thioredoxin peroxidase</fullName>
    </alternativeName>
    <alternativeName>
        <fullName evidence="11">Thioredoxin-dependent peroxiredoxin Bcp</fullName>
    </alternativeName>
</protein>
<feature type="domain" description="Thioredoxin" evidence="14">
    <location>
        <begin position="4"/>
        <end position="157"/>
    </location>
</feature>
<evidence type="ECO:0000256" key="11">
    <source>
        <dbReference type="ARBA" id="ARBA00042639"/>
    </source>
</evidence>
<dbReference type="PANTHER" id="PTHR42801">
    <property type="entry name" value="THIOREDOXIN-DEPENDENT PEROXIDE REDUCTASE"/>
    <property type="match status" value="1"/>
</dbReference>
<dbReference type="CDD" id="cd03017">
    <property type="entry name" value="PRX_BCP"/>
    <property type="match status" value="1"/>
</dbReference>
<evidence type="ECO:0000256" key="8">
    <source>
        <dbReference type="ARBA" id="ARBA00023284"/>
    </source>
</evidence>
<organism evidence="15 16">
    <name type="scientific">Myxococcus xanthus</name>
    <dbReference type="NCBI Taxonomy" id="34"/>
    <lineage>
        <taxon>Bacteria</taxon>
        <taxon>Pseudomonadati</taxon>
        <taxon>Myxococcota</taxon>
        <taxon>Myxococcia</taxon>
        <taxon>Myxococcales</taxon>
        <taxon>Cystobacterineae</taxon>
        <taxon>Myxococcaceae</taxon>
        <taxon>Myxococcus</taxon>
    </lineage>
</organism>
<keyword evidence="5" id="KW-0049">Antioxidant</keyword>
<dbReference type="GO" id="GO:0005737">
    <property type="term" value="C:cytoplasm"/>
    <property type="evidence" value="ECO:0007669"/>
    <property type="project" value="TreeGrafter"/>
</dbReference>
<name>A0A7Y4IF19_MYXXA</name>
<keyword evidence="8" id="KW-0676">Redox-active center</keyword>
<gene>
    <name evidence="15" type="primary">bcp</name>
    <name evidence="15" type="ORF">HNV28_07130</name>
</gene>
<dbReference type="EMBL" id="JABFNT010000017">
    <property type="protein sequence ID" value="NOJ78113.1"/>
    <property type="molecule type" value="Genomic_DNA"/>
</dbReference>
<keyword evidence="7" id="KW-1015">Disulfide bond</keyword>
<feature type="region of interest" description="Disordered" evidence="13">
    <location>
        <begin position="166"/>
        <end position="274"/>
    </location>
</feature>
<dbReference type="InterPro" id="IPR036249">
    <property type="entry name" value="Thioredoxin-like_sf"/>
</dbReference>
<evidence type="ECO:0000256" key="4">
    <source>
        <dbReference type="ARBA" id="ARBA00022559"/>
    </source>
</evidence>
<feature type="compositionally biased region" description="Low complexity" evidence="13">
    <location>
        <begin position="220"/>
        <end position="265"/>
    </location>
</feature>
<dbReference type="FunFam" id="3.40.30.10:FF:000007">
    <property type="entry name" value="Thioredoxin-dependent thiol peroxidase"/>
    <property type="match status" value="1"/>
</dbReference>
<dbReference type="NCBIfam" id="NF006960">
    <property type="entry name" value="PRK09437.1"/>
    <property type="match status" value="1"/>
</dbReference>
<accession>A0A7Y4IF19</accession>
<comment type="function">
    <text evidence="1">Thiol-specific peroxidase that catalyzes the reduction of hydrogen peroxide and organic hydroperoxides to water and alcohols, respectively. Plays a role in cell protection against oxidative stress by detoxifying peroxides and as sensor of hydrogen peroxide-mediated signaling events.</text>
</comment>
<dbReference type="Pfam" id="PF00578">
    <property type="entry name" value="AhpC-TSA"/>
    <property type="match status" value="1"/>
</dbReference>
<comment type="subunit">
    <text evidence="2">Monomer.</text>
</comment>
<evidence type="ECO:0000256" key="13">
    <source>
        <dbReference type="SAM" id="MobiDB-lite"/>
    </source>
</evidence>
<evidence type="ECO:0000256" key="5">
    <source>
        <dbReference type="ARBA" id="ARBA00022862"/>
    </source>
</evidence>
<dbReference type="PANTHER" id="PTHR42801:SF4">
    <property type="entry name" value="AHPC_TSA FAMILY PROTEIN"/>
    <property type="match status" value="1"/>
</dbReference>
<evidence type="ECO:0000256" key="10">
    <source>
        <dbReference type="ARBA" id="ARBA00038489"/>
    </source>
</evidence>
<dbReference type="InterPro" id="IPR013766">
    <property type="entry name" value="Thioredoxin_domain"/>
</dbReference>